<dbReference type="OMA" id="CKGSGLM"/>
<feature type="compositionally biased region" description="Polar residues" evidence="1">
    <location>
        <begin position="158"/>
        <end position="182"/>
    </location>
</feature>
<evidence type="ECO:0000313" key="3">
    <source>
        <dbReference type="EnsemblPlants" id="Pp3c8_12500V3.1"/>
    </source>
</evidence>
<evidence type="ECO:0000313" key="2">
    <source>
        <dbReference type="EMBL" id="PNR49547.1"/>
    </source>
</evidence>
<reference evidence="2 4" key="1">
    <citation type="journal article" date="2008" name="Science">
        <title>The Physcomitrella genome reveals evolutionary insights into the conquest of land by plants.</title>
        <authorList>
            <person name="Rensing S."/>
            <person name="Lang D."/>
            <person name="Zimmer A."/>
            <person name="Terry A."/>
            <person name="Salamov A."/>
            <person name="Shapiro H."/>
            <person name="Nishiyama T."/>
            <person name="Perroud P.-F."/>
            <person name="Lindquist E."/>
            <person name="Kamisugi Y."/>
            <person name="Tanahashi T."/>
            <person name="Sakakibara K."/>
            <person name="Fujita T."/>
            <person name="Oishi K."/>
            <person name="Shin-I T."/>
            <person name="Kuroki Y."/>
            <person name="Toyoda A."/>
            <person name="Suzuki Y."/>
            <person name="Hashimoto A."/>
            <person name="Yamaguchi K."/>
            <person name="Sugano A."/>
            <person name="Kohara Y."/>
            <person name="Fujiyama A."/>
            <person name="Anterola A."/>
            <person name="Aoki S."/>
            <person name="Ashton N."/>
            <person name="Barbazuk W.B."/>
            <person name="Barker E."/>
            <person name="Bennetzen J."/>
            <person name="Bezanilla M."/>
            <person name="Blankenship R."/>
            <person name="Cho S.H."/>
            <person name="Dutcher S."/>
            <person name="Estelle M."/>
            <person name="Fawcett J.A."/>
            <person name="Gundlach H."/>
            <person name="Hanada K."/>
            <person name="Heyl A."/>
            <person name="Hicks K.A."/>
            <person name="Hugh J."/>
            <person name="Lohr M."/>
            <person name="Mayer K."/>
            <person name="Melkozernov A."/>
            <person name="Murata T."/>
            <person name="Nelson D."/>
            <person name="Pils B."/>
            <person name="Prigge M."/>
            <person name="Reiss B."/>
            <person name="Renner T."/>
            <person name="Rombauts S."/>
            <person name="Rushton P."/>
            <person name="Sanderfoot A."/>
            <person name="Schween G."/>
            <person name="Shiu S.-H."/>
            <person name="Stueber K."/>
            <person name="Theodoulou F.L."/>
            <person name="Tu H."/>
            <person name="Van de Peer Y."/>
            <person name="Verrier P.J."/>
            <person name="Waters E."/>
            <person name="Wood A."/>
            <person name="Yang L."/>
            <person name="Cove D."/>
            <person name="Cuming A."/>
            <person name="Hasebe M."/>
            <person name="Lucas S."/>
            <person name="Mishler D.B."/>
            <person name="Reski R."/>
            <person name="Grigoriev I."/>
            <person name="Quatrano R.S."/>
            <person name="Boore J.L."/>
        </authorList>
    </citation>
    <scope>NUCLEOTIDE SEQUENCE [LARGE SCALE GENOMIC DNA]</scope>
    <source>
        <strain evidence="3 4">cv. Gransden 2004</strain>
    </source>
</reference>
<feature type="compositionally biased region" description="Low complexity" evidence="1">
    <location>
        <begin position="203"/>
        <end position="220"/>
    </location>
</feature>
<name>A0A2K1K704_PHYPA</name>
<keyword evidence="4" id="KW-1185">Reference proteome</keyword>
<dbReference type="EMBL" id="ABEU02000008">
    <property type="protein sequence ID" value="PNR49547.1"/>
    <property type="molecule type" value="Genomic_DNA"/>
</dbReference>
<feature type="region of interest" description="Disordered" evidence="1">
    <location>
        <begin position="141"/>
        <end position="182"/>
    </location>
</feature>
<evidence type="ECO:0000256" key="1">
    <source>
        <dbReference type="SAM" id="MobiDB-lite"/>
    </source>
</evidence>
<reference evidence="3" key="3">
    <citation type="submission" date="2020-12" db="UniProtKB">
        <authorList>
            <consortium name="EnsemblPlants"/>
        </authorList>
    </citation>
    <scope>IDENTIFICATION</scope>
</reference>
<dbReference type="EnsemblPlants" id="Pp3c8_12500V3.2">
    <property type="protein sequence ID" value="Pp3c8_12500V3.2"/>
    <property type="gene ID" value="Pp3c8_12500"/>
</dbReference>
<reference evidence="2 4" key="2">
    <citation type="journal article" date="2018" name="Plant J.">
        <title>The Physcomitrella patens chromosome-scale assembly reveals moss genome structure and evolution.</title>
        <authorList>
            <person name="Lang D."/>
            <person name="Ullrich K.K."/>
            <person name="Murat F."/>
            <person name="Fuchs J."/>
            <person name="Jenkins J."/>
            <person name="Haas F.B."/>
            <person name="Piednoel M."/>
            <person name="Gundlach H."/>
            <person name="Van Bel M."/>
            <person name="Meyberg R."/>
            <person name="Vives C."/>
            <person name="Morata J."/>
            <person name="Symeonidi A."/>
            <person name="Hiss M."/>
            <person name="Muchero W."/>
            <person name="Kamisugi Y."/>
            <person name="Saleh O."/>
            <person name="Blanc G."/>
            <person name="Decker E.L."/>
            <person name="van Gessel N."/>
            <person name="Grimwood J."/>
            <person name="Hayes R.D."/>
            <person name="Graham S.W."/>
            <person name="Gunter L.E."/>
            <person name="McDaniel S.F."/>
            <person name="Hoernstein S.N.W."/>
            <person name="Larsson A."/>
            <person name="Li F.W."/>
            <person name="Perroud P.F."/>
            <person name="Phillips J."/>
            <person name="Ranjan P."/>
            <person name="Rokshar D.S."/>
            <person name="Rothfels C.J."/>
            <person name="Schneider L."/>
            <person name="Shu S."/>
            <person name="Stevenson D.W."/>
            <person name="Thummler F."/>
            <person name="Tillich M."/>
            <person name="Villarreal Aguilar J.C."/>
            <person name="Widiez T."/>
            <person name="Wong G.K."/>
            <person name="Wymore A."/>
            <person name="Zhang Y."/>
            <person name="Zimmer A.D."/>
            <person name="Quatrano R.S."/>
            <person name="Mayer K.F.X."/>
            <person name="Goodstein D."/>
            <person name="Casacuberta J.M."/>
            <person name="Vandepoele K."/>
            <person name="Reski R."/>
            <person name="Cuming A.C."/>
            <person name="Tuskan G.A."/>
            <person name="Maumus F."/>
            <person name="Salse J."/>
            <person name="Schmutz J."/>
            <person name="Rensing S.A."/>
        </authorList>
    </citation>
    <scope>NUCLEOTIDE SEQUENCE [LARGE SCALE GENOMIC DNA]</scope>
    <source>
        <strain evidence="3 4">cv. Gransden 2004</strain>
    </source>
</reference>
<organism evidence="2">
    <name type="scientific">Physcomitrium patens</name>
    <name type="common">Spreading-leaved earth moss</name>
    <name type="synonym">Physcomitrella patens</name>
    <dbReference type="NCBI Taxonomy" id="3218"/>
    <lineage>
        <taxon>Eukaryota</taxon>
        <taxon>Viridiplantae</taxon>
        <taxon>Streptophyta</taxon>
        <taxon>Embryophyta</taxon>
        <taxon>Bryophyta</taxon>
        <taxon>Bryophytina</taxon>
        <taxon>Bryopsida</taxon>
        <taxon>Funariidae</taxon>
        <taxon>Funariales</taxon>
        <taxon>Funariaceae</taxon>
        <taxon>Physcomitrium</taxon>
    </lineage>
</organism>
<feature type="compositionally biased region" description="Low complexity" evidence="1">
    <location>
        <begin position="144"/>
        <end position="153"/>
    </location>
</feature>
<dbReference type="RefSeq" id="XP_024383046.1">
    <property type="nucleotide sequence ID" value="XM_024527278.2"/>
</dbReference>
<protein>
    <submittedName>
        <fullName evidence="2 3">Uncharacterized protein</fullName>
    </submittedName>
</protein>
<evidence type="ECO:0000313" key="4">
    <source>
        <dbReference type="Proteomes" id="UP000006727"/>
    </source>
</evidence>
<dbReference type="EnsemblPlants" id="Pp3c8_12500V3.1">
    <property type="protein sequence ID" value="Pp3c8_12500V3.1"/>
    <property type="gene ID" value="Pp3c8_12500"/>
</dbReference>
<sequence>MGEMFEKARVAMKNFTDIFGKTDGDRSKCPRCKGSGFNSGNHFWNWNQSSPSTESCWFCEGVGMMPVIGLNGFMFGRSKPIINTKNVNPLPELPMKMQLYLGKYPETKCTVRTYKPSLKLADMLYDTSSFPSWMNGTNEGAVCSSSASTSAPSLEGGHNSSLLTSSANEPSKSSTQGVIRTGYRASNRSRVFMSSHNLDELNPSASRSSQKSPSKVLSSQESPASLSIERSTNRIARPTPRGSGGSLLVTVRKTVCSSTSISMRIPSSSMAQTSARLGALVASGNLRNSKVTRKSPLFRTIKSRRLPRRVRNLIREEAEKQAVQRAYKFQKPCVPPSEPRSSATSDSPVAETDSKQLSGTKLEHFGNFSLGSKEAVNSQNPWRKMIMSSGKISSDLTTFNQLTLGKVKDGIIRTPALGKAF</sequence>
<dbReference type="Proteomes" id="UP000006727">
    <property type="component" value="Chromosome 8"/>
</dbReference>
<feature type="region of interest" description="Disordered" evidence="1">
    <location>
        <begin position="329"/>
        <end position="358"/>
    </location>
</feature>
<dbReference type="PaxDb" id="3218-PP1S62_181V6.1"/>
<feature type="compositionally biased region" description="Polar residues" evidence="1">
    <location>
        <begin position="221"/>
        <end position="234"/>
    </location>
</feature>
<accession>A0A2K1K704</accession>
<dbReference type="AlphaFoldDB" id="A0A2K1K704"/>
<dbReference type="Gramene" id="Pp3c8_12500V3.2">
    <property type="protein sequence ID" value="Pp3c8_12500V3.2"/>
    <property type="gene ID" value="Pp3c8_12500"/>
</dbReference>
<gene>
    <name evidence="3" type="primary">LOC112285905</name>
    <name evidence="2" type="ORF">PHYPA_011443</name>
</gene>
<dbReference type="GeneID" id="112285905"/>
<dbReference type="OrthoDB" id="2018306at2759"/>
<proteinExistence type="predicted"/>
<dbReference type="Gramene" id="Pp3c8_12500V3.1">
    <property type="protein sequence ID" value="Pp3c8_12500V3.1"/>
    <property type="gene ID" value="Pp3c8_12500"/>
</dbReference>
<feature type="region of interest" description="Disordered" evidence="1">
    <location>
        <begin position="195"/>
        <end position="247"/>
    </location>
</feature>